<gene>
    <name evidence="1" type="ORF">LCGC14_1689820</name>
</gene>
<reference evidence="1" key="1">
    <citation type="journal article" date="2015" name="Nature">
        <title>Complex archaea that bridge the gap between prokaryotes and eukaryotes.</title>
        <authorList>
            <person name="Spang A."/>
            <person name="Saw J.H."/>
            <person name="Jorgensen S.L."/>
            <person name="Zaremba-Niedzwiedzka K."/>
            <person name="Martijn J."/>
            <person name="Lind A.E."/>
            <person name="van Eijk R."/>
            <person name="Schleper C."/>
            <person name="Guy L."/>
            <person name="Ettema T.J."/>
        </authorList>
    </citation>
    <scope>NUCLEOTIDE SEQUENCE</scope>
</reference>
<name>A0A0F9HL90_9ZZZZ</name>
<dbReference type="EMBL" id="LAZR01014766">
    <property type="protein sequence ID" value="KKM16036.1"/>
    <property type="molecule type" value="Genomic_DNA"/>
</dbReference>
<evidence type="ECO:0000313" key="1">
    <source>
        <dbReference type="EMBL" id="KKM16036.1"/>
    </source>
</evidence>
<dbReference type="Gene3D" id="3.40.367.20">
    <property type="match status" value="1"/>
</dbReference>
<proteinExistence type="predicted"/>
<sequence>LARIDGSFISLPSEGGHTGFAPFDEESEALYHYVAGRYDTAPGTD</sequence>
<organism evidence="1">
    <name type="scientific">marine sediment metagenome</name>
    <dbReference type="NCBI Taxonomy" id="412755"/>
    <lineage>
        <taxon>unclassified sequences</taxon>
        <taxon>metagenomes</taxon>
        <taxon>ecological metagenomes</taxon>
    </lineage>
</organism>
<dbReference type="AlphaFoldDB" id="A0A0F9HL90"/>
<accession>A0A0F9HL90</accession>
<protein>
    <submittedName>
        <fullName evidence="1">Uncharacterized protein</fullName>
    </submittedName>
</protein>
<comment type="caution">
    <text evidence="1">The sequence shown here is derived from an EMBL/GenBank/DDBJ whole genome shotgun (WGS) entry which is preliminary data.</text>
</comment>
<feature type="non-terminal residue" evidence="1">
    <location>
        <position position="1"/>
    </location>
</feature>